<dbReference type="Proteomes" id="UP000271241">
    <property type="component" value="Unassembled WGS sequence"/>
</dbReference>
<dbReference type="GO" id="GO:0006310">
    <property type="term" value="P:DNA recombination"/>
    <property type="evidence" value="ECO:0007669"/>
    <property type="project" value="UniProtKB-KW"/>
</dbReference>
<dbReference type="Pfam" id="PF13976">
    <property type="entry name" value="gag_pre-integrs"/>
    <property type="match status" value="1"/>
</dbReference>
<feature type="non-terminal residue" evidence="12">
    <location>
        <position position="122"/>
    </location>
</feature>
<dbReference type="EMBL" id="KZ993403">
    <property type="protein sequence ID" value="RKP04863.1"/>
    <property type="molecule type" value="Genomic_DNA"/>
</dbReference>
<evidence type="ECO:0000259" key="11">
    <source>
        <dbReference type="Pfam" id="PF13976"/>
    </source>
</evidence>
<dbReference type="OrthoDB" id="7691805at2759"/>
<keyword evidence="1" id="KW-0548">Nucleotidyltransferase</keyword>
<dbReference type="AlphaFoldDB" id="A0A4P9XGU3"/>
<organism evidence="12 13">
    <name type="scientific">Thamnocephalis sphaerospora</name>
    <dbReference type="NCBI Taxonomy" id="78915"/>
    <lineage>
        <taxon>Eukaryota</taxon>
        <taxon>Fungi</taxon>
        <taxon>Fungi incertae sedis</taxon>
        <taxon>Zoopagomycota</taxon>
        <taxon>Zoopagomycotina</taxon>
        <taxon>Zoopagomycetes</taxon>
        <taxon>Zoopagales</taxon>
        <taxon>Sigmoideomycetaceae</taxon>
        <taxon>Thamnocephalis</taxon>
    </lineage>
</organism>
<name>A0A4P9XGU3_9FUNG</name>
<dbReference type="GO" id="GO:0046872">
    <property type="term" value="F:metal ion binding"/>
    <property type="evidence" value="ECO:0007669"/>
    <property type="project" value="UniProtKB-KW"/>
</dbReference>
<accession>A0A4P9XGU3</accession>
<proteinExistence type="predicted"/>
<evidence type="ECO:0000256" key="6">
    <source>
        <dbReference type="ARBA" id="ARBA00022842"/>
    </source>
</evidence>
<dbReference type="InterPro" id="IPR039537">
    <property type="entry name" value="Retrotran_Ty1/copia-like"/>
</dbReference>
<feature type="non-terminal residue" evidence="12">
    <location>
        <position position="1"/>
    </location>
</feature>
<keyword evidence="9" id="KW-0239">DNA-directed DNA polymerase</keyword>
<dbReference type="GO" id="GO:0004519">
    <property type="term" value="F:endonuclease activity"/>
    <property type="evidence" value="ECO:0007669"/>
    <property type="project" value="UniProtKB-KW"/>
</dbReference>
<dbReference type="PANTHER" id="PTHR42648">
    <property type="entry name" value="TRANSPOSASE, PUTATIVE-RELATED"/>
    <property type="match status" value="1"/>
</dbReference>
<keyword evidence="2" id="KW-0540">Nuclease</keyword>
<keyword evidence="4" id="KW-0255">Endonuclease</keyword>
<dbReference type="STRING" id="78915.A0A4P9XGU3"/>
<evidence type="ECO:0000313" key="12">
    <source>
        <dbReference type="EMBL" id="RKP04863.1"/>
    </source>
</evidence>
<keyword evidence="10" id="KW-0233">DNA recombination</keyword>
<evidence type="ECO:0000313" key="13">
    <source>
        <dbReference type="Proteomes" id="UP000271241"/>
    </source>
</evidence>
<sequence>QSNGLYFVDVIATPDAGYAAVATHSVPDAMLWHRRLGHLSYDTLCSAATRDNVTGIPPLRAPANHERQCIACIEGKLHRAAISRTSTRKPAQCKLDLIHTDLCGPMSTATPGGARYFATFTD</sequence>
<keyword evidence="8" id="KW-0695">RNA-directed DNA polymerase</keyword>
<dbReference type="GO" id="GO:0016787">
    <property type="term" value="F:hydrolase activity"/>
    <property type="evidence" value="ECO:0007669"/>
    <property type="project" value="UniProtKB-KW"/>
</dbReference>
<evidence type="ECO:0000256" key="8">
    <source>
        <dbReference type="ARBA" id="ARBA00022918"/>
    </source>
</evidence>
<keyword evidence="6" id="KW-0460">Magnesium</keyword>
<evidence type="ECO:0000256" key="3">
    <source>
        <dbReference type="ARBA" id="ARBA00022723"/>
    </source>
</evidence>
<evidence type="ECO:0000256" key="7">
    <source>
        <dbReference type="ARBA" id="ARBA00022908"/>
    </source>
</evidence>
<keyword evidence="7" id="KW-0229">DNA integration</keyword>
<reference evidence="13" key="1">
    <citation type="journal article" date="2018" name="Nat. Microbiol.">
        <title>Leveraging single-cell genomics to expand the fungal tree of life.</title>
        <authorList>
            <person name="Ahrendt S.R."/>
            <person name="Quandt C.A."/>
            <person name="Ciobanu D."/>
            <person name="Clum A."/>
            <person name="Salamov A."/>
            <person name="Andreopoulos B."/>
            <person name="Cheng J.F."/>
            <person name="Woyke T."/>
            <person name="Pelin A."/>
            <person name="Henrissat B."/>
            <person name="Reynolds N.K."/>
            <person name="Benny G.L."/>
            <person name="Smith M.E."/>
            <person name="James T.Y."/>
            <person name="Grigoriev I.V."/>
        </authorList>
    </citation>
    <scope>NUCLEOTIDE SEQUENCE [LARGE SCALE GENOMIC DNA]</scope>
    <source>
        <strain evidence="13">RSA 1356</strain>
    </source>
</reference>
<feature type="domain" description="GAG-pre-integrase" evidence="11">
    <location>
        <begin position="4"/>
        <end position="76"/>
    </location>
</feature>
<dbReference type="PANTHER" id="PTHR42648:SF11">
    <property type="entry name" value="TRANSPOSON TY4-P GAG-POL POLYPROTEIN"/>
    <property type="match status" value="1"/>
</dbReference>
<keyword evidence="13" id="KW-1185">Reference proteome</keyword>
<dbReference type="InterPro" id="IPR025724">
    <property type="entry name" value="GAG-pre-integrase_dom"/>
</dbReference>
<dbReference type="GO" id="GO:0003964">
    <property type="term" value="F:RNA-directed DNA polymerase activity"/>
    <property type="evidence" value="ECO:0007669"/>
    <property type="project" value="UniProtKB-KW"/>
</dbReference>
<protein>
    <recommendedName>
        <fullName evidence="11">GAG-pre-integrase domain-containing protein</fullName>
    </recommendedName>
</protein>
<gene>
    <name evidence="12" type="ORF">THASP1DRAFT_10850</name>
</gene>
<evidence type="ECO:0000256" key="10">
    <source>
        <dbReference type="ARBA" id="ARBA00023172"/>
    </source>
</evidence>
<evidence type="ECO:0000256" key="4">
    <source>
        <dbReference type="ARBA" id="ARBA00022759"/>
    </source>
</evidence>
<keyword evidence="9" id="KW-0808">Transferase</keyword>
<keyword evidence="5" id="KW-0378">Hydrolase</keyword>
<evidence type="ECO:0000256" key="5">
    <source>
        <dbReference type="ARBA" id="ARBA00022801"/>
    </source>
</evidence>
<evidence type="ECO:0000256" key="1">
    <source>
        <dbReference type="ARBA" id="ARBA00022695"/>
    </source>
</evidence>
<evidence type="ECO:0000256" key="2">
    <source>
        <dbReference type="ARBA" id="ARBA00022722"/>
    </source>
</evidence>
<dbReference type="GO" id="GO:0015074">
    <property type="term" value="P:DNA integration"/>
    <property type="evidence" value="ECO:0007669"/>
    <property type="project" value="UniProtKB-KW"/>
</dbReference>
<dbReference type="GO" id="GO:0003887">
    <property type="term" value="F:DNA-directed DNA polymerase activity"/>
    <property type="evidence" value="ECO:0007669"/>
    <property type="project" value="UniProtKB-KW"/>
</dbReference>
<evidence type="ECO:0000256" key="9">
    <source>
        <dbReference type="ARBA" id="ARBA00022932"/>
    </source>
</evidence>
<keyword evidence="3" id="KW-0479">Metal-binding</keyword>